<comment type="caution">
    <text evidence="1">The sequence shown here is derived from an EMBL/GenBank/DDBJ whole genome shotgun (WGS) entry which is preliminary data.</text>
</comment>
<evidence type="ECO:0000313" key="1">
    <source>
        <dbReference type="EMBL" id="MER7185104.1"/>
    </source>
</evidence>
<proteinExistence type="predicted"/>
<reference evidence="1 2" key="1">
    <citation type="submission" date="2024-06" db="EMBL/GenBank/DDBJ databases">
        <title>The Natural Products Discovery Center: Release of the First 8490 Sequenced Strains for Exploring Actinobacteria Biosynthetic Diversity.</title>
        <authorList>
            <person name="Kalkreuter E."/>
            <person name="Kautsar S.A."/>
            <person name="Yang D."/>
            <person name="Bader C.D."/>
            <person name="Teijaro C.N."/>
            <person name="Fluegel L."/>
            <person name="Davis C.M."/>
            <person name="Simpson J.R."/>
            <person name="Lauterbach L."/>
            <person name="Steele A.D."/>
            <person name="Gui C."/>
            <person name="Meng S."/>
            <person name="Li G."/>
            <person name="Viehrig K."/>
            <person name="Ye F."/>
            <person name="Su P."/>
            <person name="Kiefer A.F."/>
            <person name="Nichols A."/>
            <person name="Cepeda A.J."/>
            <person name="Yan W."/>
            <person name="Fan B."/>
            <person name="Jiang Y."/>
            <person name="Adhikari A."/>
            <person name="Zheng C.-J."/>
            <person name="Schuster L."/>
            <person name="Cowan T.M."/>
            <person name="Smanski M.J."/>
            <person name="Chevrette M.G."/>
            <person name="De Carvalho L.P.S."/>
            <person name="Shen B."/>
        </authorList>
    </citation>
    <scope>NUCLEOTIDE SEQUENCE [LARGE SCALE GENOMIC DNA]</scope>
    <source>
        <strain evidence="1 2">NPDC000234</strain>
    </source>
</reference>
<gene>
    <name evidence="1" type="ORF">ABT404_37535</name>
</gene>
<keyword evidence="2" id="KW-1185">Reference proteome</keyword>
<protein>
    <submittedName>
        <fullName evidence="1">Suppressor of fused domain protein</fullName>
    </submittedName>
</protein>
<dbReference type="Proteomes" id="UP001474181">
    <property type="component" value="Unassembled WGS sequence"/>
</dbReference>
<organism evidence="1 2">
    <name type="scientific">Streptomyces hyaluromycini</name>
    <dbReference type="NCBI Taxonomy" id="1377993"/>
    <lineage>
        <taxon>Bacteria</taxon>
        <taxon>Bacillati</taxon>
        <taxon>Actinomycetota</taxon>
        <taxon>Actinomycetes</taxon>
        <taxon>Kitasatosporales</taxon>
        <taxon>Streptomycetaceae</taxon>
        <taxon>Streptomyces</taxon>
    </lineage>
</organism>
<accession>A0ABV1X7X8</accession>
<evidence type="ECO:0000313" key="2">
    <source>
        <dbReference type="Proteomes" id="UP001474181"/>
    </source>
</evidence>
<dbReference type="RefSeq" id="WP_350787741.1">
    <property type="nucleotide sequence ID" value="NZ_JBEPEK010000401.1"/>
</dbReference>
<sequence>MTFYQGAGRGGFVHENGLWLTFCGPIAERYWWRPGGIRVWVIVQAGYMDSRVEKYLAHLDRLSGGREPRFFPVESTKPGLRGVTEVVYEDLPDGPLTALTYGLSLAEHPDWQHGSPELCLSVNSTNVIWAHAVGFLAEQLRGTCPFSYGSTINFGERIVPESEMTAFCVFAPMVLERDDYLGIDVGVPGHEGHDVINIQGMYPIHEVERQFINEHGPEAFWKSDWEPTDVLRRPAI</sequence>
<name>A0ABV1X7X8_9ACTN</name>
<dbReference type="EMBL" id="JBEPEK010000401">
    <property type="protein sequence ID" value="MER7185104.1"/>
    <property type="molecule type" value="Genomic_DNA"/>
</dbReference>